<dbReference type="Proteomes" id="UP000829196">
    <property type="component" value="Unassembled WGS sequence"/>
</dbReference>
<name>A0A8T3A3D6_DENNO</name>
<dbReference type="AlphaFoldDB" id="A0A8T3A3D6"/>
<feature type="region of interest" description="Disordered" evidence="1">
    <location>
        <begin position="294"/>
        <end position="358"/>
    </location>
</feature>
<dbReference type="OrthoDB" id="10647009at2759"/>
<reference evidence="2" key="1">
    <citation type="journal article" date="2022" name="Front. Genet.">
        <title>Chromosome-Scale Assembly of the Dendrobium nobile Genome Provides Insights Into the Molecular Mechanism of the Biosynthesis of the Medicinal Active Ingredient of Dendrobium.</title>
        <authorList>
            <person name="Xu Q."/>
            <person name="Niu S.-C."/>
            <person name="Li K.-L."/>
            <person name="Zheng P.-J."/>
            <person name="Zhang X.-J."/>
            <person name="Jia Y."/>
            <person name="Liu Y."/>
            <person name="Niu Y.-X."/>
            <person name="Yu L.-H."/>
            <person name="Chen D.-F."/>
            <person name="Zhang G.-Q."/>
        </authorList>
    </citation>
    <scope>NUCLEOTIDE SEQUENCE</scope>
    <source>
        <tissue evidence="2">Leaf</tissue>
    </source>
</reference>
<dbReference type="EMBL" id="JAGYWB010000019">
    <property type="protein sequence ID" value="KAI0488619.1"/>
    <property type="molecule type" value="Genomic_DNA"/>
</dbReference>
<proteinExistence type="predicted"/>
<gene>
    <name evidence="2" type="ORF">KFK09_028458</name>
</gene>
<evidence type="ECO:0000313" key="2">
    <source>
        <dbReference type="EMBL" id="KAI0488619.1"/>
    </source>
</evidence>
<sequence length="392" mass="42247">MTFFPYGMEGHLVVPSTDVIFDPPEQIVDVSLTHALSLAPSCGNNVNLVADYVDHSTCVIKNVVEVCEYINCLLNLVVCPRDTPEPNVDVNMGEIAFSDDSEDCDCVSPAGGISLSTRAVGGARVSDELGNYDDVSYGEDSDGGLRGSLVDMPLCFVSNVGMLTHLVRDNAVGYMIGHDNDEAGFLHMPWMAIVWMAQSPCLLRPPIKHTHKYSSPKIGQLEPKSIIIQLPGESPFHPEEHSTKIQRYSAAIRCYGETKAALAHAEHALAAARAAAELSKVKLFTQKVPNKDGSIPMLAKDPPLSNPTNISSPKIGQLEPKEHNNPASIRESPFSTPKNIAPKSSDIQRPSDAMERAKAALATAEHALAAARAAAELSKVKLFTQESPKQSD</sequence>
<keyword evidence="3" id="KW-1185">Reference proteome</keyword>
<accession>A0A8T3A3D6</accession>
<evidence type="ECO:0000313" key="3">
    <source>
        <dbReference type="Proteomes" id="UP000829196"/>
    </source>
</evidence>
<organism evidence="2 3">
    <name type="scientific">Dendrobium nobile</name>
    <name type="common">Orchid</name>
    <dbReference type="NCBI Taxonomy" id="94219"/>
    <lineage>
        <taxon>Eukaryota</taxon>
        <taxon>Viridiplantae</taxon>
        <taxon>Streptophyta</taxon>
        <taxon>Embryophyta</taxon>
        <taxon>Tracheophyta</taxon>
        <taxon>Spermatophyta</taxon>
        <taxon>Magnoliopsida</taxon>
        <taxon>Liliopsida</taxon>
        <taxon>Asparagales</taxon>
        <taxon>Orchidaceae</taxon>
        <taxon>Epidendroideae</taxon>
        <taxon>Malaxideae</taxon>
        <taxon>Dendrobiinae</taxon>
        <taxon>Dendrobium</taxon>
    </lineage>
</organism>
<protein>
    <submittedName>
        <fullName evidence="2">Uncharacterized protein</fullName>
    </submittedName>
</protein>
<comment type="caution">
    <text evidence="2">The sequence shown here is derived from an EMBL/GenBank/DDBJ whole genome shotgun (WGS) entry which is preliminary data.</text>
</comment>
<evidence type="ECO:0000256" key="1">
    <source>
        <dbReference type="SAM" id="MobiDB-lite"/>
    </source>
</evidence>